<keyword evidence="2" id="KW-1185">Reference proteome</keyword>
<dbReference type="RefSeq" id="WP_079410844.1">
    <property type="nucleotide sequence ID" value="NZ_MZGW01000001.1"/>
</dbReference>
<reference evidence="1 2" key="1">
    <citation type="submission" date="2017-03" db="EMBL/GenBank/DDBJ databases">
        <title>Genome sequence of Clostridium thermoalcaliphilum DSM 7309.</title>
        <authorList>
            <person name="Poehlein A."/>
            <person name="Daniel R."/>
        </authorList>
    </citation>
    <scope>NUCLEOTIDE SEQUENCE [LARGE SCALE GENOMIC DNA]</scope>
    <source>
        <strain evidence="1 2">DSM 7309</strain>
    </source>
</reference>
<name>A0A1V4IB35_9FIRM</name>
<organism evidence="1 2">
    <name type="scientific">Alkalithermobacter paradoxus</name>
    <dbReference type="NCBI Taxonomy" id="29349"/>
    <lineage>
        <taxon>Bacteria</taxon>
        <taxon>Bacillati</taxon>
        <taxon>Bacillota</taxon>
        <taxon>Clostridia</taxon>
        <taxon>Peptostreptococcales</taxon>
        <taxon>Tepidibacteraceae</taxon>
        <taxon>Alkalithermobacter</taxon>
    </lineage>
</organism>
<dbReference type="Proteomes" id="UP000190140">
    <property type="component" value="Unassembled WGS sequence"/>
</dbReference>
<dbReference type="STRING" id="29349.CLOTH_04740"/>
<dbReference type="AlphaFoldDB" id="A0A1V4IB35"/>
<proteinExistence type="predicted"/>
<sequence>MNELVKQYNSLNNKEKIEFIKEIIPSVETLMKENKEELMKEFYPVINALLEGYGITMQEVMLMLQMFSNK</sequence>
<comment type="caution">
    <text evidence="1">The sequence shown here is derived from an EMBL/GenBank/DDBJ whole genome shotgun (WGS) entry which is preliminary data.</text>
</comment>
<evidence type="ECO:0000313" key="1">
    <source>
        <dbReference type="EMBL" id="OPJ57191.1"/>
    </source>
</evidence>
<evidence type="ECO:0000313" key="2">
    <source>
        <dbReference type="Proteomes" id="UP000190140"/>
    </source>
</evidence>
<gene>
    <name evidence="1" type="ORF">CLOTH_04740</name>
</gene>
<protein>
    <submittedName>
        <fullName evidence="1">Uncharacterized protein</fullName>
    </submittedName>
</protein>
<dbReference type="EMBL" id="MZGW01000001">
    <property type="protein sequence ID" value="OPJ57191.1"/>
    <property type="molecule type" value="Genomic_DNA"/>
</dbReference>
<accession>A0A1V4IB35</accession>